<reference evidence="1 2" key="1">
    <citation type="submission" date="2018-10" db="EMBL/GenBank/DDBJ databases">
        <title>Phylogenomics of Brevibacillus.</title>
        <authorList>
            <person name="Dunlap C."/>
        </authorList>
    </citation>
    <scope>NUCLEOTIDE SEQUENCE [LARGE SCALE GENOMIC DNA]</scope>
    <source>
        <strain evidence="1 2">NRRL NRS 1219</strain>
    </source>
</reference>
<comment type="caution">
    <text evidence="1">The sequence shown here is derived from an EMBL/GenBank/DDBJ whole genome shotgun (WGS) entry which is preliminary data.</text>
</comment>
<dbReference type="EMBL" id="RHHN01000047">
    <property type="protein sequence ID" value="RNB53566.1"/>
    <property type="molecule type" value="Genomic_DNA"/>
</dbReference>
<protein>
    <submittedName>
        <fullName evidence="1">Uncharacterized protein</fullName>
    </submittedName>
</protein>
<organism evidence="1 2">
    <name type="scientific">Brevibacillus agri</name>
    <dbReference type="NCBI Taxonomy" id="51101"/>
    <lineage>
        <taxon>Bacteria</taxon>
        <taxon>Bacillati</taxon>
        <taxon>Bacillota</taxon>
        <taxon>Bacilli</taxon>
        <taxon>Bacillales</taxon>
        <taxon>Paenibacillaceae</taxon>
        <taxon>Brevibacillus</taxon>
    </lineage>
</organism>
<gene>
    <name evidence="1" type="ORF">EB820_15815</name>
</gene>
<proteinExistence type="predicted"/>
<evidence type="ECO:0000313" key="1">
    <source>
        <dbReference type="EMBL" id="RNB53566.1"/>
    </source>
</evidence>
<dbReference type="Proteomes" id="UP000276178">
    <property type="component" value="Unassembled WGS sequence"/>
</dbReference>
<dbReference type="AlphaFoldDB" id="A0A3M8AQU6"/>
<sequence>MYPFFVGTKPSLLPDFSDFPATLVSSDQAQAEKSIVSPAVCAFCCGKTREEPCIEMFGPKRAAALSSFGKKRGHGTC</sequence>
<evidence type="ECO:0000313" key="2">
    <source>
        <dbReference type="Proteomes" id="UP000276178"/>
    </source>
</evidence>
<name>A0A3M8AQU6_9BACL</name>
<accession>A0A3M8AQU6</accession>